<evidence type="ECO:0000259" key="24">
    <source>
        <dbReference type="PROSITE" id="PS50927"/>
    </source>
</evidence>
<gene>
    <name evidence="26" type="ORF">EJB05_32660</name>
</gene>
<evidence type="ECO:0000256" key="5">
    <source>
        <dbReference type="ARBA" id="ARBA00022536"/>
    </source>
</evidence>
<feature type="domain" description="Bulb-type lectin" evidence="24">
    <location>
        <begin position="35"/>
        <end position="157"/>
    </location>
</feature>
<dbReference type="FunFam" id="2.90.10.10:FF:000009">
    <property type="entry name" value="Receptor-like serine/threonine-protein kinase SD1-8"/>
    <property type="match status" value="1"/>
</dbReference>
<comment type="caution">
    <text evidence="26">The sequence shown here is derived from an EMBL/GenBank/DDBJ whole genome shotgun (WGS) entry which is preliminary data.</text>
</comment>
<dbReference type="InterPro" id="IPR000858">
    <property type="entry name" value="S_locus_glycoprot_dom"/>
</dbReference>
<keyword evidence="16" id="KW-1015">Disulfide bond</keyword>
<dbReference type="PANTHER" id="PTHR47974:SF19">
    <property type="entry name" value="RECEPTOR-LIKE SERINE_THREONINE-PROTEIN KINASE"/>
    <property type="match status" value="1"/>
</dbReference>
<dbReference type="EMBL" id="RWGY01000026">
    <property type="protein sequence ID" value="TVU22939.1"/>
    <property type="molecule type" value="Genomic_DNA"/>
</dbReference>
<dbReference type="InterPro" id="IPR036426">
    <property type="entry name" value="Bulb-type_lectin_dom_sf"/>
</dbReference>
<feature type="transmembrane region" description="Helical" evidence="22">
    <location>
        <begin position="422"/>
        <end position="446"/>
    </location>
</feature>
<evidence type="ECO:0000256" key="12">
    <source>
        <dbReference type="ARBA" id="ARBA00022777"/>
    </source>
</evidence>
<evidence type="ECO:0000256" key="9">
    <source>
        <dbReference type="ARBA" id="ARBA00022729"/>
    </source>
</evidence>
<reference evidence="26 27" key="1">
    <citation type="journal article" date="2019" name="Sci. Rep.">
        <title>A high-quality genome of Eragrostis curvula grass provides insights into Poaceae evolution and supports new strategies to enhance forage quality.</title>
        <authorList>
            <person name="Carballo J."/>
            <person name="Santos B.A.C.M."/>
            <person name="Zappacosta D."/>
            <person name="Garbus I."/>
            <person name="Selva J.P."/>
            <person name="Gallo C.A."/>
            <person name="Diaz A."/>
            <person name="Albertini E."/>
            <person name="Caccamo M."/>
            <person name="Echenique V."/>
        </authorList>
    </citation>
    <scope>NUCLEOTIDE SEQUENCE [LARGE SCALE GENOMIC DNA]</scope>
    <source>
        <strain evidence="27">cv. Victoria</strain>
        <tissue evidence="26">Leaf</tissue>
    </source>
</reference>
<dbReference type="InterPro" id="IPR011009">
    <property type="entry name" value="Kinase-like_dom_sf"/>
</dbReference>
<evidence type="ECO:0000256" key="19">
    <source>
        <dbReference type="ARBA" id="ARBA00047899"/>
    </source>
</evidence>
<comment type="catalytic activity">
    <reaction evidence="19">
        <text>L-threonyl-[protein] + ATP = O-phospho-L-threonyl-[protein] + ADP + H(+)</text>
        <dbReference type="Rhea" id="RHEA:46608"/>
        <dbReference type="Rhea" id="RHEA-COMP:11060"/>
        <dbReference type="Rhea" id="RHEA-COMP:11605"/>
        <dbReference type="ChEBI" id="CHEBI:15378"/>
        <dbReference type="ChEBI" id="CHEBI:30013"/>
        <dbReference type="ChEBI" id="CHEBI:30616"/>
        <dbReference type="ChEBI" id="CHEBI:61977"/>
        <dbReference type="ChEBI" id="CHEBI:456216"/>
        <dbReference type="EC" id="2.7.11.1"/>
    </reaction>
</comment>
<keyword evidence="11 21" id="KW-0547">Nucleotide-binding</keyword>
<dbReference type="GO" id="GO:0005886">
    <property type="term" value="C:plasma membrane"/>
    <property type="evidence" value="ECO:0007669"/>
    <property type="project" value="UniProtKB-SubCell"/>
</dbReference>
<keyword evidence="27" id="KW-1185">Reference proteome</keyword>
<keyword evidence="12" id="KW-0418">Kinase</keyword>
<dbReference type="Proteomes" id="UP000324897">
    <property type="component" value="Unassembled WGS sequence"/>
</dbReference>
<dbReference type="Pfam" id="PF01453">
    <property type="entry name" value="B_lectin"/>
    <property type="match status" value="1"/>
</dbReference>
<dbReference type="FunFam" id="1.10.510.10:FF:000227">
    <property type="entry name" value="Serine/threonine-protein kinase"/>
    <property type="match status" value="1"/>
</dbReference>
<dbReference type="PROSITE" id="PS50948">
    <property type="entry name" value="PAN"/>
    <property type="match status" value="1"/>
</dbReference>
<dbReference type="SUPFAM" id="SSF51110">
    <property type="entry name" value="alpha-D-mannose-specific plant lectins"/>
    <property type="match status" value="1"/>
</dbReference>
<keyword evidence="8 22" id="KW-0812">Transmembrane</keyword>
<evidence type="ECO:0000256" key="22">
    <source>
        <dbReference type="SAM" id="Phobius"/>
    </source>
</evidence>
<dbReference type="PIRSF" id="PIRSF000641">
    <property type="entry name" value="SRK"/>
    <property type="match status" value="1"/>
</dbReference>
<dbReference type="PROSITE" id="PS50927">
    <property type="entry name" value="BULB_LECTIN"/>
    <property type="match status" value="1"/>
</dbReference>
<dbReference type="PANTHER" id="PTHR47974">
    <property type="entry name" value="OS07G0415500 PROTEIN"/>
    <property type="match status" value="1"/>
</dbReference>
<dbReference type="CDD" id="cd01098">
    <property type="entry name" value="PAN_AP_plant"/>
    <property type="match status" value="1"/>
</dbReference>
<dbReference type="InterPro" id="IPR003609">
    <property type="entry name" value="Pan_app"/>
</dbReference>
<evidence type="ECO:0000256" key="14">
    <source>
        <dbReference type="ARBA" id="ARBA00022989"/>
    </source>
</evidence>
<evidence type="ECO:0000313" key="27">
    <source>
        <dbReference type="Proteomes" id="UP000324897"/>
    </source>
</evidence>
<keyword evidence="3" id="KW-1003">Cell membrane</keyword>
<evidence type="ECO:0000256" key="1">
    <source>
        <dbReference type="ARBA" id="ARBA00004251"/>
    </source>
</evidence>
<dbReference type="Pfam" id="PF00954">
    <property type="entry name" value="S_locus_glycop"/>
    <property type="match status" value="1"/>
</dbReference>
<feature type="domain" description="Protein kinase" evidence="23">
    <location>
        <begin position="476"/>
        <end position="748"/>
    </location>
</feature>
<dbReference type="OrthoDB" id="691936at2759"/>
<evidence type="ECO:0000256" key="17">
    <source>
        <dbReference type="ARBA" id="ARBA00023170"/>
    </source>
</evidence>
<keyword evidence="9" id="KW-0732">Signal</keyword>
<evidence type="ECO:0000256" key="6">
    <source>
        <dbReference type="ARBA" id="ARBA00022553"/>
    </source>
</evidence>
<dbReference type="GO" id="GO:0030246">
    <property type="term" value="F:carbohydrate binding"/>
    <property type="evidence" value="ECO:0007669"/>
    <property type="project" value="UniProtKB-KW"/>
</dbReference>
<dbReference type="CDD" id="cd14066">
    <property type="entry name" value="STKc_IRAK"/>
    <property type="match status" value="1"/>
</dbReference>
<keyword evidence="17" id="KW-0675">Receptor</keyword>
<protein>
    <recommendedName>
        <fullName evidence="2">non-specific serine/threonine protein kinase</fullName>
        <ecNumber evidence="2">2.7.11.1</ecNumber>
    </recommendedName>
</protein>
<dbReference type="CDD" id="cd00028">
    <property type="entry name" value="B_lectin"/>
    <property type="match status" value="1"/>
</dbReference>
<evidence type="ECO:0000256" key="13">
    <source>
        <dbReference type="ARBA" id="ARBA00022840"/>
    </source>
</evidence>
<feature type="non-terminal residue" evidence="26">
    <location>
        <position position="1"/>
    </location>
</feature>
<dbReference type="GO" id="GO:0048544">
    <property type="term" value="P:recognition of pollen"/>
    <property type="evidence" value="ECO:0007669"/>
    <property type="project" value="InterPro"/>
</dbReference>
<dbReference type="PROSITE" id="PS00108">
    <property type="entry name" value="PROTEIN_KINASE_ST"/>
    <property type="match status" value="1"/>
</dbReference>
<dbReference type="AlphaFoldDB" id="A0A5J9UGP9"/>
<dbReference type="Pfam" id="PF08276">
    <property type="entry name" value="PAN_2"/>
    <property type="match status" value="1"/>
</dbReference>
<dbReference type="Gene3D" id="1.10.510.10">
    <property type="entry name" value="Transferase(Phosphotransferase) domain 1"/>
    <property type="match status" value="1"/>
</dbReference>
<evidence type="ECO:0000256" key="4">
    <source>
        <dbReference type="ARBA" id="ARBA00022527"/>
    </source>
</evidence>
<organism evidence="26 27">
    <name type="scientific">Eragrostis curvula</name>
    <name type="common">weeping love grass</name>
    <dbReference type="NCBI Taxonomy" id="38414"/>
    <lineage>
        <taxon>Eukaryota</taxon>
        <taxon>Viridiplantae</taxon>
        <taxon>Streptophyta</taxon>
        <taxon>Embryophyta</taxon>
        <taxon>Tracheophyta</taxon>
        <taxon>Spermatophyta</taxon>
        <taxon>Magnoliopsida</taxon>
        <taxon>Liliopsida</taxon>
        <taxon>Poales</taxon>
        <taxon>Poaceae</taxon>
        <taxon>PACMAD clade</taxon>
        <taxon>Chloridoideae</taxon>
        <taxon>Eragrostideae</taxon>
        <taxon>Eragrostidinae</taxon>
        <taxon>Eragrostis</taxon>
    </lineage>
</organism>
<dbReference type="GO" id="GO:0005524">
    <property type="term" value="F:ATP binding"/>
    <property type="evidence" value="ECO:0007669"/>
    <property type="project" value="UniProtKB-UniRule"/>
</dbReference>
<evidence type="ECO:0000256" key="16">
    <source>
        <dbReference type="ARBA" id="ARBA00023157"/>
    </source>
</evidence>
<dbReference type="GO" id="GO:0051707">
    <property type="term" value="P:response to other organism"/>
    <property type="evidence" value="ECO:0007669"/>
    <property type="project" value="UniProtKB-ARBA"/>
</dbReference>
<evidence type="ECO:0000256" key="21">
    <source>
        <dbReference type="PROSITE-ProRule" id="PRU10141"/>
    </source>
</evidence>
<evidence type="ECO:0000256" key="11">
    <source>
        <dbReference type="ARBA" id="ARBA00022741"/>
    </source>
</evidence>
<dbReference type="InterPro" id="IPR008271">
    <property type="entry name" value="Ser/Thr_kinase_AS"/>
</dbReference>
<evidence type="ECO:0000259" key="23">
    <source>
        <dbReference type="PROSITE" id="PS50011"/>
    </source>
</evidence>
<dbReference type="SMART" id="SM00220">
    <property type="entry name" value="S_TKc"/>
    <property type="match status" value="1"/>
</dbReference>
<dbReference type="Gene3D" id="2.90.10.10">
    <property type="entry name" value="Bulb-type lectin domain"/>
    <property type="match status" value="1"/>
</dbReference>
<dbReference type="GO" id="GO:0004674">
    <property type="term" value="F:protein serine/threonine kinase activity"/>
    <property type="evidence" value="ECO:0007669"/>
    <property type="project" value="UniProtKB-KW"/>
</dbReference>
<name>A0A5J9UGP9_9POAL</name>
<dbReference type="SUPFAM" id="SSF56112">
    <property type="entry name" value="Protein kinase-like (PK-like)"/>
    <property type="match status" value="1"/>
</dbReference>
<keyword evidence="4" id="KW-0723">Serine/threonine-protein kinase</keyword>
<keyword evidence="13 21" id="KW-0067">ATP-binding</keyword>
<dbReference type="InterPro" id="IPR024171">
    <property type="entry name" value="SRK-like_kinase"/>
</dbReference>
<dbReference type="FunFam" id="3.30.200.20:FF:000370">
    <property type="entry name" value="Receptor-like protein kinase 4"/>
    <property type="match status" value="1"/>
</dbReference>
<proteinExistence type="predicted"/>
<dbReference type="PROSITE" id="PS50011">
    <property type="entry name" value="PROTEIN_KINASE_DOM"/>
    <property type="match status" value="1"/>
</dbReference>
<evidence type="ECO:0000256" key="3">
    <source>
        <dbReference type="ARBA" id="ARBA00022475"/>
    </source>
</evidence>
<evidence type="ECO:0000256" key="18">
    <source>
        <dbReference type="ARBA" id="ARBA00023180"/>
    </source>
</evidence>
<keyword evidence="10" id="KW-0430">Lectin</keyword>
<evidence type="ECO:0000313" key="26">
    <source>
        <dbReference type="EMBL" id="TVU22939.1"/>
    </source>
</evidence>
<keyword evidence="7" id="KW-0808">Transferase</keyword>
<evidence type="ECO:0000256" key="2">
    <source>
        <dbReference type="ARBA" id="ARBA00012513"/>
    </source>
</evidence>
<dbReference type="Pfam" id="PF00069">
    <property type="entry name" value="Pkinase"/>
    <property type="match status" value="1"/>
</dbReference>
<evidence type="ECO:0000256" key="15">
    <source>
        <dbReference type="ARBA" id="ARBA00023136"/>
    </source>
</evidence>
<dbReference type="InterPro" id="IPR001480">
    <property type="entry name" value="Bulb-type_lectin_dom"/>
</dbReference>
<dbReference type="Gene3D" id="3.30.200.20">
    <property type="entry name" value="Phosphorylase Kinase, domain 1"/>
    <property type="match status" value="1"/>
</dbReference>
<keyword evidence="6" id="KW-0597">Phosphoprotein</keyword>
<keyword evidence="15 22" id="KW-0472">Membrane</keyword>
<dbReference type="InterPro" id="IPR000719">
    <property type="entry name" value="Prot_kinase_dom"/>
</dbReference>
<dbReference type="PROSITE" id="PS00107">
    <property type="entry name" value="PROTEIN_KINASE_ATP"/>
    <property type="match status" value="1"/>
</dbReference>
<evidence type="ECO:0000256" key="8">
    <source>
        <dbReference type="ARBA" id="ARBA00022692"/>
    </source>
</evidence>
<evidence type="ECO:0000256" key="10">
    <source>
        <dbReference type="ARBA" id="ARBA00022734"/>
    </source>
</evidence>
<accession>A0A5J9UGP9</accession>
<dbReference type="EC" id="2.7.11.1" evidence="2"/>
<dbReference type="SMART" id="SM00108">
    <property type="entry name" value="B_lectin"/>
    <property type="match status" value="1"/>
</dbReference>
<feature type="binding site" evidence="21">
    <location>
        <position position="504"/>
    </location>
    <ligand>
        <name>ATP</name>
        <dbReference type="ChEBI" id="CHEBI:30616"/>
    </ligand>
</feature>
<comment type="catalytic activity">
    <reaction evidence="20">
        <text>L-seryl-[protein] + ATP = O-phospho-L-seryl-[protein] + ADP + H(+)</text>
        <dbReference type="Rhea" id="RHEA:17989"/>
        <dbReference type="Rhea" id="RHEA-COMP:9863"/>
        <dbReference type="Rhea" id="RHEA-COMP:11604"/>
        <dbReference type="ChEBI" id="CHEBI:15378"/>
        <dbReference type="ChEBI" id="CHEBI:29999"/>
        <dbReference type="ChEBI" id="CHEBI:30616"/>
        <dbReference type="ChEBI" id="CHEBI:83421"/>
        <dbReference type="ChEBI" id="CHEBI:456216"/>
        <dbReference type="EC" id="2.7.11.1"/>
    </reaction>
</comment>
<evidence type="ECO:0000256" key="7">
    <source>
        <dbReference type="ARBA" id="ARBA00022679"/>
    </source>
</evidence>
<dbReference type="InterPro" id="IPR017441">
    <property type="entry name" value="Protein_kinase_ATP_BS"/>
</dbReference>
<evidence type="ECO:0000256" key="20">
    <source>
        <dbReference type="ARBA" id="ARBA00048679"/>
    </source>
</evidence>
<keyword evidence="18" id="KW-0325">Glycoprotein</keyword>
<feature type="domain" description="Apple" evidence="25">
    <location>
        <begin position="328"/>
        <end position="409"/>
    </location>
</feature>
<keyword evidence="5" id="KW-0245">EGF-like domain</keyword>
<sequence>MKLVCSPSRRREPALPTLLFLLFGGALLAVSAFARDTILPGESMSGNQTLVSENGVFELGFFSPGPGLYHFLGVRFKNMTTSPRFWVGDRIFITDLPGAALEVIGSSLYIKEDGYSLWWSSVAEDAAPPATAMAILLDTGNLVVRDQANSSRILWQSFDHPADSMLPGARLGFIRETGDNIVLTYNNSWYNGSIRVDESRRNGFMLTIDGHHLPGTFPDWMVSSQDNGSSLVLNHPERPNVIEFLELQLGQVTLKRWSEGSSANTSGWVPRWTFPSDCKSGGFFCGTFGVCTDNGKCYCIDGFEPKYPDDWNHGYFVAGCSRSLPLSCETNGQTEHDDSFIPFNKLQGLPYNPQNDSAESDEDCREACLSKCYCVAYAYDSECKLWYYNLYNVSLASKPPYNKVYVRLGSKLMAKNRLHTRWIVILVSVVIAVVSVIMILLFLWIYRRDLFFGCRKFEVEGSLIVYSYAQIKKATSKFSDKLGEGGFGSVFRGTMPGSTVFAVKSLKGLRHADKQFRAEVQTLGVIRHTNLVRLLGFCVKGDTRLLVYEYMPNGSLDSHLFSEKSSILSWELRYRIALGIAKGLAYLHEGCEDCIIHCDIKPENILLDEEFCAKIADFGMAKLLGRDFNSALTTIRGTMGYLAPEWIYGQPITKKADVYSFGIVLLEIISGRRSTKRLKIGSHRYFPQYAAVQVNEANVLCLLDERLEGNADIKELDVACRVACWCIQDMEDDRPSMGQVVLMLEGVVNTEIPPIPSSFQNLVEGENSGIYSDEG</sequence>
<keyword evidence="14 22" id="KW-1133">Transmembrane helix</keyword>
<dbReference type="Gramene" id="TVU22939">
    <property type="protein sequence ID" value="TVU22939"/>
    <property type="gene ID" value="EJB05_32660"/>
</dbReference>
<comment type="subcellular location">
    <subcellularLocation>
        <location evidence="1">Cell membrane</location>
        <topology evidence="1">Single-pass type I membrane protein</topology>
    </subcellularLocation>
</comment>
<evidence type="ECO:0000259" key="25">
    <source>
        <dbReference type="PROSITE" id="PS50948"/>
    </source>
</evidence>